<dbReference type="PROSITE" id="PS50865">
    <property type="entry name" value="ZF_MYND_2"/>
    <property type="match status" value="1"/>
</dbReference>
<evidence type="ECO:0000313" key="8">
    <source>
        <dbReference type="Proteomes" id="UP001153069"/>
    </source>
</evidence>
<dbReference type="PROSITE" id="PS01360">
    <property type="entry name" value="ZF_MYND_1"/>
    <property type="match status" value="1"/>
</dbReference>
<dbReference type="Proteomes" id="UP001153069">
    <property type="component" value="Unassembled WGS sequence"/>
</dbReference>
<protein>
    <recommendedName>
        <fullName evidence="6">MYND-type domain-containing protein</fullName>
    </recommendedName>
</protein>
<keyword evidence="8" id="KW-1185">Reference proteome</keyword>
<dbReference type="Pfam" id="PF01753">
    <property type="entry name" value="zf-MYND"/>
    <property type="match status" value="1"/>
</dbReference>
<dbReference type="EMBL" id="CAICTM010000162">
    <property type="protein sequence ID" value="CAB9503377.1"/>
    <property type="molecule type" value="Genomic_DNA"/>
</dbReference>
<dbReference type="GO" id="GO:0008270">
    <property type="term" value="F:zinc ion binding"/>
    <property type="evidence" value="ECO:0007669"/>
    <property type="project" value="UniProtKB-KW"/>
</dbReference>
<evidence type="ECO:0000256" key="1">
    <source>
        <dbReference type="ARBA" id="ARBA00022723"/>
    </source>
</evidence>
<evidence type="ECO:0000259" key="6">
    <source>
        <dbReference type="PROSITE" id="PS50865"/>
    </source>
</evidence>
<evidence type="ECO:0000313" key="7">
    <source>
        <dbReference type="EMBL" id="CAB9503377.1"/>
    </source>
</evidence>
<keyword evidence="3" id="KW-0862">Zinc</keyword>
<keyword evidence="1" id="KW-0479">Metal-binding</keyword>
<comment type="caution">
    <text evidence="7">The sequence shown here is derived from an EMBL/GenBank/DDBJ whole genome shotgun (WGS) entry which is preliminary data.</text>
</comment>
<dbReference type="InterPro" id="IPR002893">
    <property type="entry name" value="Znf_MYND"/>
</dbReference>
<name>A0A9N8DIL3_9STRA</name>
<reference evidence="7" key="1">
    <citation type="submission" date="2020-06" db="EMBL/GenBank/DDBJ databases">
        <authorList>
            <consortium name="Plant Systems Biology data submission"/>
        </authorList>
    </citation>
    <scope>NUCLEOTIDE SEQUENCE</scope>
    <source>
        <strain evidence="7">D6</strain>
    </source>
</reference>
<organism evidence="7 8">
    <name type="scientific">Seminavis robusta</name>
    <dbReference type="NCBI Taxonomy" id="568900"/>
    <lineage>
        <taxon>Eukaryota</taxon>
        <taxon>Sar</taxon>
        <taxon>Stramenopiles</taxon>
        <taxon>Ochrophyta</taxon>
        <taxon>Bacillariophyta</taxon>
        <taxon>Bacillariophyceae</taxon>
        <taxon>Bacillariophycidae</taxon>
        <taxon>Naviculales</taxon>
        <taxon>Naviculaceae</taxon>
        <taxon>Seminavis</taxon>
    </lineage>
</organism>
<proteinExistence type="predicted"/>
<keyword evidence="2 4" id="KW-0863">Zinc-finger</keyword>
<accession>A0A9N8DIL3</accession>
<feature type="region of interest" description="Disordered" evidence="5">
    <location>
        <begin position="1"/>
        <end position="22"/>
    </location>
</feature>
<feature type="domain" description="MYND-type" evidence="6">
    <location>
        <begin position="235"/>
        <end position="273"/>
    </location>
</feature>
<sequence>MASTTASTTTTTETSSGSADFNNLDLLQVGNDRKNPHKYIFRRTDFRRLPRWPNDGIDQENSRTDRKHFEVAHPNAEQQALTELFDGCWIYGMPLADMDDDDLPRSMPYLMQAKAAKATGDPEAAKQHLIKQYQEGNRKVRKLLGTIECKDAIHKSSRDPLRFPGVSAILYPLFNKNLASEANIERLFGDIKRVLSAVLEVGVSFAQPPPPNSPAGALRSAMLQPGQVAAADKECANCETKGDYLTRCAACKTIHYCCKECQRADWILHRPSCFEAQGKEVTERMLEKAKAEYRRRQADERKAKMTADAQYKQKLQDSFVALANEPVEAVNTYSKECDGHRRRVDLPFSAPFIESCVAAMLELQYESELSLGMFPDGIDHEKYSGRGALIRYPSNGAKLIILHERLFEDGDGNLNGHALEGIFVVHKVNRKKNRAVWRMVTKPNYRKNQSRLERFQSYLEEAKGQAMPVPEEVDLGIHNPGDFNLTFVSTPFGDHCSIE</sequence>
<gene>
    <name evidence="7" type="ORF">SEMRO_163_G073410.1</name>
</gene>
<feature type="compositionally biased region" description="Low complexity" evidence="5">
    <location>
        <begin position="1"/>
        <end position="19"/>
    </location>
</feature>
<dbReference type="SUPFAM" id="SSF144232">
    <property type="entry name" value="HIT/MYND zinc finger-like"/>
    <property type="match status" value="1"/>
</dbReference>
<dbReference type="Gene3D" id="6.10.140.2220">
    <property type="match status" value="1"/>
</dbReference>
<evidence type="ECO:0000256" key="4">
    <source>
        <dbReference type="PROSITE-ProRule" id="PRU00134"/>
    </source>
</evidence>
<evidence type="ECO:0000256" key="3">
    <source>
        <dbReference type="ARBA" id="ARBA00022833"/>
    </source>
</evidence>
<evidence type="ECO:0000256" key="2">
    <source>
        <dbReference type="ARBA" id="ARBA00022771"/>
    </source>
</evidence>
<dbReference type="OrthoDB" id="45756at2759"/>
<evidence type="ECO:0000256" key="5">
    <source>
        <dbReference type="SAM" id="MobiDB-lite"/>
    </source>
</evidence>
<dbReference type="AlphaFoldDB" id="A0A9N8DIL3"/>